<dbReference type="Proteomes" id="UP000282076">
    <property type="component" value="Unassembled WGS sequence"/>
</dbReference>
<dbReference type="EMBL" id="RBZM01000004">
    <property type="protein sequence ID" value="RKP55155.1"/>
    <property type="molecule type" value="Genomic_DNA"/>
</dbReference>
<dbReference type="PANTHER" id="PTHR42713:SF3">
    <property type="entry name" value="TRANSCRIPTIONAL REGULATORY PROTEIN HPTR"/>
    <property type="match status" value="1"/>
</dbReference>
<keyword evidence="6" id="KW-0238">DNA-binding</keyword>
<dbReference type="Gene3D" id="1.10.10.60">
    <property type="entry name" value="Homeodomain-like"/>
    <property type="match status" value="2"/>
</dbReference>
<evidence type="ECO:0000313" key="12">
    <source>
        <dbReference type="Proteomes" id="UP000282076"/>
    </source>
</evidence>
<dbReference type="Pfam" id="PF12833">
    <property type="entry name" value="HTH_18"/>
    <property type="match status" value="1"/>
</dbReference>
<keyword evidence="7" id="KW-0804">Transcription</keyword>
<dbReference type="SUPFAM" id="SSF52172">
    <property type="entry name" value="CheY-like"/>
    <property type="match status" value="1"/>
</dbReference>
<reference evidence="11 12" key="1">
    <citation type="submission" date="2018-10" db="EMBL/GenBank/DDBJ databases">
        <title>Cohnella sp. M2MS4P-1, whole genome shotgun sequence.</title>
        <authorList>
            <person name="Tuo L."/>
        </authorList>
    </citation>
    <scope>NUCLEOTIDE SEQUENCE [LARGE SCALE GENOMIC DNA]</scope>
    <source>
        <strain evidence="11 12">M2MS4P-1</strain>
    </source>
</reference>
<dbReference type="SUPFAM" id="SSF46689">
    <property type="entry name" value="Homeodomain-like"/>
    <property type="match status" value="2"/>
</dbReference>
<protein>
    <submittedName>
        <fullName evidence="11">Response regulator</fullName>
    </submittedName>
</protein>
<evidence type="ECO:0000256" key="4">
    <source>
        <dbReference type="ARBA" id="ARBA00023012"/>
    </source>
</evidence>
<evidence type="ECO:0000256" key="1">
    <source>
        <dbReference type="ARBA" id="ARBA00004496"/>
    </source>
</evidence>
<evidence type="ECO:0000256" key="2">
    <source>
        <dbReference type="ARBA" id="ARBA00022490"/>
    </source>
</evidence>
<dbReference type="AlphaFoldDB" id="A0A494XX49"/>
<dbReference type="Gene3D" id="3.40.50.2300">
    <property type="match status" value="1"/>
</dbReference>
<evidence type="ECO:0000313" key="11">
    <source>
        <dbReference type="EMBL" id="RKP55155.1"/>
    </source>
</evidence>
<keyword evidence="12" id="KW-1185">Reference proteome</keyword>
<dbReference type="InterPro" id="IPR009057">
    <property type="entry name" value="Homeodomain-like_sf"/>
</dbReference>
<keyword evidence="3 8" id="KW-0597">Phosphoprotein</keyword>
<dbReference type="PROSITE" id="PS01124">
    <property type="entry name" value="HTH_ARAC_FAMILY_2"/>
    <property type="match status" value="1"/>
</dbReference>
<feature type="modified residue" description="4-aspartylphosphate" evidence="8">
    <location>
        <position position="54"/>
    </location>
</feature>
<feature type="domain" description="HTH araC/xylS-type" evidence="9">
    <location>
        <begin position="174"/>
        <end position="272"/>
    </location>
</feature>
<dbReference type="InterPro" id="IPR018060">
    <property type="entry name" value="HTH_AraC"/>
</dbReference>
<keyword evidence="4" id="KW-0902">Two-component regulatory system</keyword>
<dbReference type="CDD" id="cd17536">
    <property type="entry name" value="REC_YesN-like"/>
    <property type="match status" value="1"/>
</dbReference>
<dbReference type="GO" id="GO:0000160">
    <property type="term" value="P:phosphorelay signal transduction system"/>
    <property type="evidence" value="ECO:0007669"/>
    <property type="project" value="UniProtKB-KW"/>
</dbReference>
<dbReference type="InterPro" id="IPR020449">
    <property type="entry name" value="Tscrpt_reg_AraC-type_HTH"/>
</dbReference>
<dbReference type="GO" id="GO:0005737">
    <property type="term" value="C:cytoplasm"/>
    <property type="evidence" value="ECO:0007669"/>
    <property type="project" value="UniProtKB-SubCell"/>
</dbReference>
<keyword evidence="5" id="KW-0805">Transcription regulation</keyword>
<feature type="domain" description="Response regulatory" evidence="10">
    <location>
        <begin position="3"/>
        <end position="119"/>
    </location>
</feature>
<dbReference type="RefSeq" id="WP_120975644.1">
    <property type="nucleotide sequence ID" value="NZ_RBZM01000004.1"/>
</dbReference>
<dbReference type="SMART" id="SM00342">
    <property type="entry name" value="HTH_ARAC"/>
    <property type="match status" value="1"/>
</dbReference>
<dbReference type="SMART" id="SM00448">
    <property type="entry name" value="REC"/>
    <property type="match status" value="1"/>
</dbReference>
<dbReference type="Pfam" id="PF00072">
    <property type="entry name" value="Response_reg"/>
    <property type="match status" value="1"/>
</dbReference>
<comment type="subcellular location">
    <subcellularLocation>
        <location evidence="1">Cytoplasm</location>
    </subcellularLocation>
</comment>
<dbReference type="PANTHER" id="PTHR42713">
    <property type="entry name" value="HISTIDINE KINASE-RELATED"/>
    <property type="match status" value="1"/>
</dbReference>
<dbReference type="InterPro" id="IPR051552">
    <property type="entry name" value="HptR"/>
</dbReference>
<organism evidence="11 12">
    <name type="scientific">Cohnella endophytica</name>
    <dbReference type="NCBI Taxonomy" id="2419778"/>
    <lineage>
        <taxon>Bacteria</taxon>
        <taxon>Bacillati</taxon>
        <taxon>Bacillota</taxon>
        <taxon>Bacilli</taxon>
        <taxon>Bacillales</taxon>
        <taxon>Paenibacillaceae</taxon>
        <taxon>Cohnella</taxon>
    </lineage>
</organism>
<dbReference type="GO" id="GO:0043565">
    <property type="term" value="F:sequence-specific DNA binding"/>
    <property type="evidence" value="ECO:0007669"/>
    <property type="project" value="InterPro"/>
</dbReference>
<dbReference type="GO" id="GO:0003700">
    <property type="term" value="F:DNA-binding transcription factor activity"/>
    <property type="evidence" value="ECO:0007669"/>
    <property type="project" value="InterPro"/>
</dbReference>
<dbReference type="PROSITE" id="PS50110">
    <property type="entry name" value="RESPONSE_REGULATORY"/>
    <property type="match status" value="1"/>
</dbReference>
<dbReference type="InterPro" id="IPR011006">
    <property type="entry name" value="CheY-like_superfamily"/>
</dbReference>
<proteinExistence type="predicted"/>
<keyword evidence="2" id="KW-0963">Cytoplasm</keyword>
<comment type="caution">
    <text evidence="11">The sequence shown here is derived from an EMBL/GenBank/DDBJ whole genome shotgun (WGS) entry which is preliminary data.</text>
</comment>
<accession>A0A494XX49</accession>
<sequence length="274" mass="31693">MHKILIVDDQKIERTGIKFLIHEYRLDLEVAEAENGNKALDYIRNHDLDILFTDIRMPFMDGLTLAEQTRIIKPDVKIVIFSAYGEFEYARKALELHVHHYVLKPVQDQEFLDAIRSVFELCAREKAEKERTLRLLDGYRNALKRDDTDRLLSIPSEILQVSKSPENGINKAVMSAVKFIHDNYMRPIGVEAVAAEVYLSADYLNSLFKEQTGYSLMKYITSCRLKKAEELLKGTNRKIADIGKCVGYQDTSYFCMIFKNCYGDSPAKYREKVE</sequence>
<name>A0A494XX49_9BACL</name>
<gene>
    <name evidence="11" type="ORF">D7Z26_08005</name>
</gene>
<evidence type="ECO:0000256" key="6">
    <source>
        <dbReference type="ARBA" id="ARBA00023125"/>
    </source>
</evidence>
<dbReference type="OrthoDB" id="9794370at2"/>
<evidence type="ECO:0000256" key="3">
    <source>
        <dbReference type="ARBA" id="ARBA00022553"/>
    </source>
</evidence>
<dbReference type="PRINTS" id="PR00032">
    <property type="entry name" value="HTHARAC"/>
</dbReference>
<evidence type="ECO:0000259" key="10">
    <source>
        <dbReference type="PROSITE" id="PS50110"/>
    </source>
</evidence>
<evidence type="ECO:0000256" key="5">
    <source>
        <dbReference type="ARBA" id="ARBA00023015"/>
    </source>
</evidence>
<evidence type="ECO:0000259" key="9">
    <source>
        <dbReference type="PROSITE" id="PS01124"/>
    </source>
</evidence>
<evidence type="ECO:0000256" key="8">
    <source>
        <dbReference type="PROSITE-ProRule" id="PRU00169"/>
    </source>
</evidence>
<evidence type="ECO:0000256" key="7">
    <source>
        <dbReference type="ARBA" id="ARBA00023163"/>
    </source>
</evidence>
<dbReference type="InterPro" id="IPR001789">
    <property type="entry name" value="Sig_transdc_resp-reg_receiver"/>
</dbReference>